<comment type="similarity">
    <text evidence="3">Belongs to the AEP2 family.</text>
</comment>
<dbReference type="KEGG" id="cot:CORT_0C00640"/>
<dbReference type="GO" id="GO:0005739">
    <property type="term" value="C:mitochondrion"/>
    <property type="evidence" value="ECO:0007669"/>
    <property type="project" value="UniProtKB-SubCell"/>
</dbReference>
<evidence type="ECO:0000256" key="6">
    <source>
        <dbReference type="ARBA" id="ARBA00022946"/>
    </source>
</evidence>
<dbReference type="AlphaFoldDB" id="H8X3G9"/>
<dbReference type="HOGENOM" id="CLU_493556_0_0_1"/>
<dbReference type="EMBL" id="HE681721">
    <property type="protein sequence ID" value="CCG25442.1"/>
    <property type="molecule type" value="Genomic_DNA"/>
</dbReference>
<dbReference type="Pfam" id="PF12921">
    <property type="entry name" value="ATP13"/>
    <property type="match status" value="1"/>
</dbReference>
<evidence type="ECO:0000256" key="3">
    <source>
        <dbReference type="ARBA" id="ARBA00009790"/>
    </source>
</evidence>
<evidence type="ECO:0000256" key="5">
    <source>
        <dbReference type="ARBA" id="ARBA00019258"/>
    </source>
</evidence>
<organism evidence="8 9">
    <name type="scientific">Candida orthopsilosis (strain 90-125)</name>
    <name type="common">Yeast</name>
    <dbReference type="NCBI Taxonomy" id="1136231"/>
    <lineage>
        <taxon>Eukaryota</taxon>
        <taxon>Fungi</taxon>
        <taxon>Dikarya</taxon>
        <taxon>Ascomycota</taxon>
        <taxon>Saccharomycotina</taxon>
        <taxon>Pichiomycetes</taxon>
        <taxon>Debaryomycetaceae</taxon>
        <taxon>Candida/Lodderomyces clade</taxon>
        <taxon>Candida</taxon>
    </lineage>
</organism>
<evidence type="ECO:0000256" key="1">
    <source>
        <dbReference type="ARBA" id="ARBA00002412"/>
    </source>
</evidence>
<accession>H8X3G9</accession>
<comment type="function">
    <text evidence="1">Required for translation of the mitochondrial OLI1 transcript coding for the mitochondrial ATP synthase subunit 9.</text>
</comment>
<evidence type="ECO:0000313" key="8">
    <source>
        <dbReference type="EMBL" id="CCG25442.1"/>
    </source>
</evidence>
<keyword evidence="6" id="KW-0809">Transit peptide</keyword>
<proteinExistence type="inferred from homology"/>
<sequence length="648" mass="76313">MIDWKIFKIRVKVIHNWQTNMTHILRYGPRQRKFLHRLSRNYSSYSISVNDSLTQVQDTLESHSSTTKTIDKTTHSKIPSKSLTESYELGSVFASNVQQTRESQIKNELIILSEQKNYKKLVNVLETWSMHDIDGMVKTLGRELIAHYLNLIIKENRKRYVDKFSLSPIQKSKKLMKIVQKLTDSRDVIIEDHLTEEIRNVYRNLIYASRNEHFYNKDKWHDIYSGSNLTGYKLTPSDFENLMQLELGNYKLDLASRWFHIFRKQHGDQWRQQMTPRLWTLAFKIDGMGDNKWWIIKGTELSSHHKNPLRSRFKPGMKMDLMDVQYDLHDLDLEFHAAVIQSLAHAGRLNDLKSYVSKIWGLDQNGNLNSSTAKISRESHLYPNADLLTALFVSLAYNGEFFSGIKYINAFQLAYDQIDSINGNHKAFWEQVFKWANISTMFEESQALKYFLTKSNYSRGTNVNLKDAQNDASFDYEGYLQFIESLKSERVKTFDQLWRIVQNEEELLPFSNTIYKTYLDVLKEELVEQKLFEYLSCLLKEYMRYNIRPDSFTKRSELGFYPTNEKSMSIKVLYTEAMKSLIDIKGTTTHLGQIQPLIEKWSIDESMKKELLAWAVGKMTTYRKDLEAKREEFMNNLTQDDESLLELM</sequence>
<gene>
    <name evidence="8" type="ORF">CORT_0C00640</name>
</gene>
<name>H8X3G9_CANO9</name>
<evidence type="ECO:0000313" key="9">
    <source>
        <dbReference type="Proteomes" id="UP000005018"/>
    </source>
</evidence>
<reference evidence="8 9" key="1">
    <citation type="journal article" date="2012" name="PLoS ONE">
        <title>Sequence and analysis of the genome of the pathogenic yeast Candida orthopsilosis.</title>
        <authorList>
            <person name="Riccombeni A."/>
            <person name="Vidanes G."/>
            <person name="Proux-Wera E."/>
            <person name="Wolfe K.H."/>
            <person name="Butler G."/>
        </authorList>
    </citation>
    <scope>NUCLEOTIDE SEQUENCE [LARGE SCALE GENOMIC DNA]</scope>
    <source>
        <strain evidence="8 9">Co 90-125</strain>
    </source>
</reference>
<dbReference type="InterPro" id="IPR024319">
    <property type="entry name" value="ATPase_expression_mit"/>
</dbReference>
<dbReference type="RefSeq" id="XP_003868346.1">
    <property type="nucleotide sequence ID" value="XM_003868298.1"/>
</dbReference>
<dbReference type="GeneID" id="14539458"/>
<evidence type="ECO:0000256" key="2">
    <source>
        <dbReference type="ARBA" id="ARBA00004173"/>
    </source>
</evidence>
<dbReference type="OrthoDB" id="4077974at2759"/>
<protein>
    <recommendedName>
        <fullName evidence="5">ATPase expression protein 2, mitochondrial</fullName>
    </recommendedName>
</protein>
<evidence type="ECO:0000256" key="7">
    <source>
        <dbReference type="ARBA" id="ARBA00023128"/>
    </source>
</evidence>
<keyword evidence="9" id="KW-1185">Reference proteome</keyword>
<evidence type="ECO:0000256" key="4">
    <source>
        <dbReference type="ARBA" id="ARBA00011657"/>
    </source>
</evidence>
<comment type="subunit">
    <text evidence="4">Binds to the 5'UTR of the OLI1 mRNA.</text>
</comment>
<keyword evidence="7" id="KW-0496">Mitochondrion</keyword>
<dbReference type="eggNOG" id="ENOG502SDKY">
    <property type="taxonomic scope" value="Eukaryota"/>
</dbReference>
<dbReference type="Proteomes" id="UP000005018">
    <property type="component" value="Chromosome 3"/>
</dbReference>
<comment type="subcellular location">
    <subcellularLocation>
        <location evidence="2">Mitochondrion</location>
    </subcellularLocation>
</comment>